<dbReference type="AlphaFoldDB" id="A0A330L6Z2"/>
<dbReference type="RefSeq" id="WP_121989086.1">
    <property type="nucleotide sequence ID" value="NZ_OUNR01000012.1"/>
</dbReference>
<gene>
    <name evidence="2" type="ORF">NITLEN_20385</name>
</gene>
<proteinExistence type="predicted"/>
<keyword evidence="1" id="KW-0472">Membrane</keyword>
<evidence type="ECO:0000256" key="1">
    <source>
        <dbReference type="SAM" id="Phobius"/>
    </source>
</evidence>
<sequence>MEWIWWAGFLVLFITGGAAYYLWQVFSAQTRDDFRAQQPILRVTNMSAMTAGNILTLIPQLENVGRGVAYDCVLHLGGWEGSFSVKKVYPQGPRYQKHAASLVLGPDTPLRAKPQSHGYLRLSYRDRWGLKYDCWYPVTQSLSTTPPLHNIQIDLEHPDVNEPALSFWKMRALLRKSALQE</sequence>
<keyword evidence="3" id="KW-1185">Reference proteome</keyword>
<keyword evidence="1" id="KW-0812">Transmembrane</keyword>
<dbReference type="OrthoDB" id="9796279at2"/>
<accession>A0A330L6Z2</accession>
<dbReference type="InParanoid" id="A0A330L6Z2"/>
<evidence type="ECO:0000313" key="2">
    <source>
        <dbReference type="EMBL" id="SPP64745.1"/>
    </source>
</evidence>
<dbReference type="EMBL" id="OUNR01000012">
    <property type="protein sequence ID" value="SPP64745.1"/>
    <property type="molecule type" value="Genomic_DNA"/>
</dbReference>
<protein>
    <submittedName>
        <fullName evidence="2">Uncharacterized protein</fullName>
    </submittedName>
</protein>
<name>A0A330L6Z2_9BACT</name>
<feature type="transmembrane region" description="Helical" evidence="1">
    <location>
        <begin position="6"/>
        <end position="23"/>
    </location>
</feature>
<keyword evidence="1" id="KW-1133">Transmembrane helix</keyword>
<dbReference type="Proteomes" id="UP000248168">
    <property type="component" value="Unassembled WGS sequence"/>
</dbReference>
<evidence type="ECO:0000313" key="3">
    <source>
        <dbReference type="Proteomes" id="UP000248168"/>
    </source>
</evidence>
<reference evidence="3" key="1">
    <citation type="submission" date="2018-04" db="EMBL/GenBank/DDBJ databases">
        <authorList>
            <person name="Lucker S."/>
            <person name="Sakoula D."/>
        </authorList>
    </citation>
    <scope>NUCLEOTIDE SEQUENCE [LARGE SCALE GENOMIC DNA]</scope>
</reference>
<organism evidence="2 3">
    <name type="scientific">Nitrospira lenta</name>
    <dbReference type="NCBI Taxonomy" id="1436998"/>
    <lineage>
        <taxon>Bacteria</taxon>
        <taxon>Pseudomonadati</taxon>
        <taxon>Nitrospirota</taxon>
        <taxon>Nitrospiria</taxon>
        <taxon>Nitrospirales</taxon>
        <taxon>Nitrospiraceae</taxon>
        <taxon>Nitrospira</taxon>
    </lineage>
</organism>